<keyword evidence="2" id="KW-0238">DNA-binding</keyword>
<dbReference type="GO" id="GO:0015074">
    <property type="term" value="P:DNA integration"/>
    <property type="evidence" value="ECO:0007669"/>
    <property type="project" value="UniProtKB-KW"/>
</dbReference>
<dbReference type="GO" id="GO:0003677">
    <property type="term" value="F:DNA binding"/>
    <property type="evidence" value="ECO:0007669"/>
    <property type="project" value="UniProtKB-KW"/>
</dbReference>
<dbReference type="KEGG" id="phao:HF685_11740"/>
<name>A0A6H2DP04_9SPHN</name>
<protein>
    <submittedName>
        <fullName evidence="8">Recombinase family protein</fullName>
    </submittedName>
</protein>
<dbReference type="PROSITE" id="PS51737">
    <property type="entry name" value="RECOMBINASE_DNA_BIND"/>
    <property type="match status" value="1"/>
</dbReference>
<dbReference type="PROSITE" id="PS00397">
    <property type="entry name" value="RECOMBINASES_1"/>
    <property type="match status" value="1"/>
</dbReference>
<dbReference type="InterPro" id="IPR038109">
    <property type="entry name" value="DNA_bind_recomb_sf"/>
</dbReference>
<feature type="domain" description="Resolvase/invertase-type recombinase catalytic" evidence="6">
    <location>
        <begin position="3"/>
        <end position="147"/>
    </location>
</feature>
<dbReference type="InterPro" id="IPR036162">
    <property type="entry name" value="Resolvase-like_N_sf"/>
</dbReference>
<keyword evidence="9" id="KW-1185">Reference proteome</keyword>
<dbReference type="EMBL" id="CP051217">
    <property type="protein sequence ID" value="QJB69867.1"/>
    <property type="molecule type" value="Genomic_DNA"/>
</dbReference>
<evidence type="ECO:0000259" key="6">
    <source>
        <dbReference type="PROSITE" id="PS51736"/>
    </source>
</evidence>
<dbReference type="InterPro" id="IPR006118">
    <property type="entry name" value="Recombinase_CS"/>
</dbReference>
<dbReference type="InterPro" id="IPR011109">
    <property type="entry name" value="DNA_bind_recombinase_dom"/>
</dbReference>
<dbReference type="PANTHER" id="PTHR30461">
    <property type="entry name" value="DNA-INVERTASE FROM LAMBDOID PROPHAGE"/>
    <property type="match status" value="1"/>
</dbReference>
<feature type="active site" description="O-(5'-phospho-DNA)-serine intermediate" evidence="4 5">
    <location>
        <position position="11"/>
    </location>
</feature>
<dbReference type="Pfam" id="PF00239">
    <property type="entry name" value="Resolvase"/>
    <property type="match status" value="1"/>
</dbReference>
<keyword evidence="1" id="KW-0229">DNA integration</keyword>
<dbReference type="SMART" id="SM00857">
    <property type="entry name" value="Resolvase"/>
    <property type="match status" value="1"/>
</dbReference>
<feature type="domain" description="Recombinase" evidence="7">
    <location>
        <begin position="154"/>
        <end position="263"/>
    </location>
</feature>
<dbReference type="InterPro" id="IPR006119">
    <property type="entry name" value="Resolv_N"/>
</dbReference>
<dbReference type="Pfam" id="PF07508">
    <property type="entry name" value="Recombinase"/>
    <property type="match status" value="1"/>
</dbReference>
<dbReference type="RefSeq" id="WP_168820136.1">
    <property type="nucleotide sequence ID" value="NZ_CP051217.1"/>
</dbReference>
<gene>
    <name evidence="8" type="ORF">HF685_11740</name>
</gene>
<evidence type="ECO:0000313" key="8">
    <source>
        <dbReference type="EMBL" id="QJB69867.1"/>
    </source>
</evidence>
<dbReference type="CDD" id="cd00338">
    <property type="entry name" value="Ser_Recombinase"/>
    <property type="match status" value="1"/>
</dbReference>
<organism evidence="8 9">
    <name type="scientific">Parasphingorhabdus halotolerans</name>
    <dbReference type="NCBI Taxonomy" id="2725558"/>
    <lineage>
        <taxon>Bacteria</taxon>
        <taxon>Pseudomonadati</taxon>
        <taxon>Pseudomonadota</taxon>
        <taxon>Alphaproteobacteria</taxon>
        <taxon>Sphingomonadales</taxon>
        <taxon>Sphingomonadaceae</taxon>
        <taxon>Parasphingorhabdus</taxon>
    </lineage>
</organism>
<sequence length="505" mass="57767">MKTCFAYIRVSTVKQGDGVSLEAQREAITLFAQRHDIAISKWFEEKETAAKKGRPIFNRMVSELQKGGANGLIAHRIDRGARNFADWARIGELADAGFDIHFATESLDFRSRGGRLAADVQAVVAADYIRNLREECIKGLNGRLKQGFYPFKAPLGYNDNGGGKPKTIDPVRGPLVKTMFELYATGNYSLWSLVPEINGRGLRNERGQPVSKQGVEKMLRNPFYAGIMFVKSSGKSYPGIHKPLISVDLYRKVADIREGRDNKKVTKHGHRYRGLFRCMHCDQAMIPEKQKGRVYYRCQLKPCITKTVREDMIEAEVQSLLKRFVLSDRQVEIIYQKFVAWVEAGQVLDQAEKAPFEIIKLKERLSRLTDKYVDEMIDTEIYQAKKTEILLDTKKWEALAAQTTKKGERLAQIRKFLELVRSLYTQYVSALAEQKREIVKMATSNRLVDRKNIMIEPPEWLLMIESLLDPAYSEQCNTTSRTFDALIEQYESLAQLGNLQKAHQH</sequence>
<dbReference type="PANTHER" id="PTHR30461:SF23">
    <property type="entry name" value="DNA RECOMBINASE-RELATED"/>
    <property type="match status" value="1"/>
</dbReference>
<dbReference type="Gene3D" id="3.40.50.1390">
    <property type="entry name" value="Resolvase, N-terminal catalytic domain"/>
    <property type="match status" value="1"/>
</dbReference>
<dbReference type="InterPro" id="IPR050639">
    <property type="entry name" value="SSR_resolvase"/>
</dbReference>
<evidence type="ECO:0000256" key="2">
    <source>
        <dbReference type="ARBA" id="ARBA00023125"/>
    </source>
</evidence>
<evidence type="ECO:0000256" key="3">
    <source>
        <dbReference type="ARBA" id="ARBA00023172"/>
    </source>
</evidence>
<dbReference type="PROSITE" id="PS51736">
    <property type="entry name" value="RECOMBINASES_3"/>
    <property type="match status" value="1"/>
</dbReference>
<evidence type="ECO:0000256" key="5">
    <source>
        <dbReference type="PROSITE-ProRule" id="PRU10137"/>
    </source>
</evidence>
<dbReference type="AlphaFoldDB" id="A0A6H2DP04"/>
<dbReference type="Pfam" id="PF13408">
    <property type="entry name" value="Zn_ribbon_recom"/>
    <property type="match status" value="1"/>
</dbReference>
<accession>A0A6H2DP04</accession>
<evidence type="ECO:0000313" key="9">
    <source>
        <dbReference type="Proteomes" id="UP000501600"/>
    </source>
</evidence>
<reference evidence="8 9" key="1">
    <citation type="submission" date="2020-04" db="EMBL/GenBank/DDBJ databases">
        <title>Genome sequence for Sphingorhabdus sp. strain M1.</title>
        <authorList>
            <person name="Park S.-J."/>
        </authorList>
    </citation>
    <scope>NUCLEOTIDE SEQUENCE [LARGE SCALE GENOMIC DNA]</scope>
    <source>
        <strain evidence="8 9">JK6</strain>
    </source>
</reference>
<keyword evidence="3" id="KW-0233">DNA recombination</keyword>
<proteinExistence type="predicted"/>
<dbReference type="InterPro" id="IPR025827">
    <property type="entry name" value="Zn_ribbon_recom_dom"/>
</dbReference>
<dbReference type="GO" id="GO:0000150">
    <property type="term" value="F:DNA strand exchange activity"/>
    <property type="evidence" value="ECO:0007669"/>
    <property type="project" value="InterPro"/>
</dbReference>
<dbReference type="SUPFAM" id="SSF53041">
    <property type="entry name" value="Resolvase-like"/>
    <property type="match status" value="1"/>
</dbReference>
<evidence type="ECO:0000256" key="1">
    <source>
        <dbReference type="ARBA" id="ARBA00022908"/>
    </source>
</evidence>
<dbReference type="Gene3D" id="3.90.1750.20">
    <property type="entry name" value="Putative Large Serine Recombinase, Chain B, Domain 2"/>
    <property type="match status" value="1"/>
</dbReference>
<evidence type="ECO:0000259" key="7">
    <source>
        <dbReference type="PROSITE" id="PS51737"/>
    </source>
</evidence>
<dbReference type="Proteomes" id="UP000501600">
    <property type="component" value="Chromosome"/>
</dbReference>
<evidence type="ECO:0000256" key="4">
    <source>
        <dbReference type="PIRSR" id="PIRSR606118-50"/>
    </source>
</evidence>